<evidence type="ECO:0000313" key="6">
    <source>
        <dbReference type="EMBL" id="SUE13944.1"/>
    </source>
</evidence>
<dbReference type="InterPro" id="IPR029016">
    <property type="entry name" value="GAF-like_dom_sf"/>
</dbReference>
<dbReference type="GO" id="GO:0045892">
    <property type="term" value="P:negative regulation of DNA-templated transcription"/>
    <property type="evidence" value="ECO:0007669"/>
    <property type="project" value="TreeGrafter"/>
</dbReference>
<reference evidence="6 7" key="1">
    <citation type="submission" date="2018-06" db="EMBL/GenBank/DDBJ databases">
        <authorList>
            <consortium name="Pathogen Informatics"/>
            <person name="Doyle S."/>
        </authorList>
    </citation>
    <scope>NUCLEOTIDE SEQUENCE [LARGE SCALE GENOMIC DNA]</scope>
    <source>
        <strain evidence="6 7">NCTC13296</strain>
    </source>
</reference>
<feature type="domain" description="IclR-ED" evidence="5">
    <location>
        <begin position="81"/>
        <end position="253"/>
    </location>
</feature>
<dbReference type="PROSITE" id="PS51077">
    <property type="entry name" value="HTH_ICLR"/>
    <property type="match status" value="1"/>
</dbReference>
<dbReference type="RefSeq" id="WP_064064849.1">
    <property type="nucleotide sequence ID" value="NZ_LPZN01000050.1"/>
</dbReference>
<name>A0A379LV63_9NOCA</name>
<keyword evidence="3" id="KW-0804">Transcription</keyword>
<dbReference type="GO" id="GO:0003700">
    <property type="term" value="F:DNA-binding transcription factor activity"/>
    <property type="evidence" value="ECO:0007669"/>
    <property type="project" value="TreeGrafter"/>
</dbReference>
<dbReference type="OrthoDB" id="60629at2"/>
<feature type="domain" description="HTH iclR-type" evidence="4">
    <location>
        <begin position="16"/>
        <end position="80"/>
    </location>
</feature>
<dbReference type="Gene3D" id="3.30.450.40">
    <property type="match status" value="2"/>
</dbReference>
<keyword evidence="2" id="KW-0238">DNA-binding</keyword>
<proteinExistence type="predicted"/>
<dbReference type="PROSITE" id="PS51078">
    <property type="entry name" value="ICLR_ED"/>
    <property type="match status" value="1"/>
</dbReference>
<accession>A0A379LV63</accession>
<evidence type="ECO:0000256" key="3">
    <source>
        <dbReference type="ARBA" id="ARBA00023163"/>
    </source>
</evidence>
<evidence type="ECO:0000256" key="2">
    <source>
        <dbReference type="ARBA" id="ARBA00023125"/>
    </source>
</evidence>
<dbReference type="InterPro" id="IPR036388">
    <property type="entry name" value="WH-like_DNA-bd_sf"/>
</dbReference>
<dbReference type="PANTHER" id="PTHR30136:SF24">
    <property type="entry name" value="HTH-TYPE TRANSCRIPTIONAL REPRESSOR ALLR"/>
    <property type="match status" value="1"/>
</dbReference>
<dbReference type="Pfam" id="PF09339">
    <property type="entry name" value="HTH_IclR"/>
    <property type="match status" value="1"/>
</dbReference>
<dbReference type="Gene3D" id="1.10.10.10">
    <property type="entry name" value="Winged helix-like DNA-binding domain superfamily/Winged helix DNA-binding domain"/>
    <property type="match status" value="1"/>
</dbReference>
<dbReference type="GO" id="GO:0003677">
    <property type="term" value="F:DNA binding"/>
    <property type="evidence" value="ECO:0007669"/>
    <property type="project" value="UniProtKB-KW"/>
</dbReference>
<evidence type="ECO:0000259" key="5">
    <source>
        <dbReference type="PROSITE" id="PS51078"/>
    </source>
</evidence>
<dbReference type="InterPro" id="IPR050707">
    <property type="entry name" value="HTH_MetabolicPath_Reg"/>
</dbReference>
<evidence type="ECO:0000313" key="7">
    <source>
        <dbReference type="Proteomes" id="UP000254569"/>
    </source>
</evidence>
<dbReference type="EMBL" id="UGVI01000001">
    <property type="protein sequence ID" value="SUE13944.1"/>
    <property type="molecule type" value="Genomic_DNA"/>
</dbReference>
<dbReference type="InterPro" id="IPR014757">
    <property type="entry name" value="Tscrpt_reg_IclR_C"/>
</dbReference>
<keyword evidence="7" id="KW-1185">Reference proteome</keyword>
<keyword evidence="1" id="KW-0805">Transcription regulation</keyword>
<dbReference type="AlphaFoldDB" id="A0A379LV63"/>
<evidence type="ECO:0000259" key="4">
    <source>
        <dbReference type="PROSITE" id="PS51077"/>
    </source>
</evidence>
<organism evidence="6 7">
    <name type="scientific">Rhodococcus gordoniae</name>
    <dbReference type="NCBI Taxonomy" id="223392"/>
    <lineage>
        <taxon>Bacteria</taxon>
        <taxon>Bacillati</taxon>
        <taxon>Actinomycetota</taxon>
        <taxon>Actinomycetes</taxon>
        <taxon>Mycobacteriales</taxon>
        <taxon>Nocardiaceae</taxon>
        <taxon>Rhodococcus</taxon>
    </lineage>
</organism>
<gene>
    <name evidence="6" type="primary">kdgR_1</name>
    <name evidence="6" type="ORF">NCTC13296_00777</name>
</gene>
<dbReference type="Pfam" id="PF01614">
    <property type="entry name" value="IclR_C"/>
    <property type="match status" value="1"/>
</dbReference>
<dbReference type="InterPro" id="IPR036390">
    <property type="entry name" value="WH_DNA-bd_sf"/>
</dbReference>
<sequence>MNSREPGGHDPGRPPTGVLRRAARILDVFAAEAGTSPAGLTLTQVALVTGLPQASVHRTLEQLVALDWLRREGMRYRLGMRMVELGSAAVNDDALRLAALPSLRWLHQQTGCIVQLGVLDGDDVVYLERIGGESVPTIKTRAGSRTPARQSTIGTALLALASSPCVVDLEIMRVRESRIAYKRDGCLEGFACLAAPIGPQGYGRAAAVSVFGPARRVDNEQQVRIPLQSAAAAIWQRLNAPVTPRNMSEKARA</sequence>
<dbReference type="InterPro" id="IPR005471">
    <property type="entry name" value="Tscrpt_reg_IclR_N"/>
</dbReference>
<dbReference type="SUPFAM" id="SSF46785">
    <property type="entry name" value="Winged helix' DNA-binding domain"/>
    <property type="match status" value="1"/>
</dbReference>
<evidence type="ECO:0000256" key="1">
    <source>
        <dbReference type="ARBA" id="ARBA00023015"/>
    </source>
</evidence>
<protein>
    <submittedName>
        <fullName evidence="6">IclR family transcriptional regulator</fullName>
    </submittedName>
</protein>
<dbReference type="SMART" id="SM00346">
    <property type="entry name" value="HTH_ICLR"/>
    <property type="match status" value="1"/>
</dbReference>
<dbReference type="Proteomes" id="UP000254569">
    <property type="component" value="Unassembled WGS sequence"/>
</dbReference>
<dbReference type="SUPFAM" id="SSF55781">
    <property type="entry name" value="GAF domain-like"/>
    <property type="match status" value="1"/>
</dbReference>
<dbReference type="PANTHER" id="PTHR30136">
    <property type="entry name" value="HELIX-TURN-HELIX TRANSCRIPTIONAL REGULATOR, ICLR FAMILY"/>
    <property type="match status" value="1"/>
</dbReference>